<reference evidence="1 2" key="1">
    <citation type="submission" date="2017-08" db="EMBL/GenBank/DDBJ databases">
        <title>Draft genome sequence of filamentous cyanobacterium Calothrix elsteri CCALA 953.</title>
        <authorList>
            <person name="Gagunashvili A.N."/>
            <person name="Elster J."/>
            <person name="Andresson O.S."/>
        </authorList>
    </citation>
    <scope>NUCLEOTIDE SEQUENCE [LARGE SCALE GENOMIC DNA]</scope>
    <source>
        <strain evidence="1 2">CCALA 953</strain>
    </source>
</reference>
<name>A0A2A2TLV7_9CYAN</name>
<dbReference type="Proteomes" id="UP000218238">
    <property type="component" value="Unassembled WGS sequence"/>
</dbReference>
<dbReference type="RefSeq" id="WP_095721009.1">
    <property type="nucleotide sequence ID" value="NZ_NTFS01000051.1"/>
</dbReference>
<keyword evidence="2" id="KW-1185">Reference proteome</keyword>
<dbReference type="AlphaFoldDB" id="A0A2A2TLV7"/>
<organism evidence="1 2">
    <name type="scientific">Brunnivagina elsteri CCALA 953</name>
    <dbReference type="NCBI Taxonomy" id="987040"/>
    <lineage>
        <taxon>Bacteria</taxon>
        <taxon>Bacillati</taxon>
        <taxon>Cyanobacteriota</taxon>
        <taxon>Cyanophyceae</taxon>
        <taxon>Nostocales</taxon>
        <taxon>Calotrichaceae</taxon>
        <taxon>Brunnivagina</taxon>
    </lineage>
</organism>
<sequence>MLVVSSFVGCPAPVAAEVFSLAWSLGVGVCAVRPSARSFSGWVCVSSFSSQSAALRFAAVAGVRFFGAADTYFAVRRFGRRWRVSVPVAVSAVVVVRPASRLRFGRGRLVLAG</sequence>
<evidence type="ECO:0000313" key="2">
    <source>
        <dbReference type="Proteomes" id="UP000218238"/>
    </source>
</evidence>
<dbReference type="EMBL" id="NTFS01000051">
    <property type="protein sequence ID" value="PAX59426.1"/>
    <property type="molecule type" value="Genomic_DNA"/>
</dbReference>
<evidence type="ECO:0000313" key="1">
    <source>
        <dbReference type="EMBL" id="PAX59426.1"/>
    </source>
</evidence>
<gene>
    <name evidence="1" type="ORF">CK510_06980</name>
</gene>
<comment type="caution">
    <text evidence="1">The sequence shown here is derived from an EMBL/GenBank/DDBJ whole genome shotgun (WGS) entry which is preliminary data.</text>
</comment>
<proteinExistence type="predicted"/>
<accession>A0A2A2TLV7</accession>
<protein>
    <submittedName>
        <fullName evidence="1">Uncharacterized protein</fullName>
    </submittedName>
</protein>